<evidence type="ECO:0000259" key="1">
    <source>
        <dbReference type="Pfam" id="PF08241"/>
    </source>
</evidence>
<reference evidence="2 3" key="1">
    <citation type="submission" date="2017-11" db="EMBL/GenBank/DDBJ databases">
        <title>Evolution of Phototrophy in the Chloroflexi Phylum Driven by Horizontal Gene Transfer.</title>
        <authorList>
            <person name="Ward L.M."/>
            <person name="Hemp J."/>
            <person name="Shih P.M."/>
            <person name="Mcglynn S.E."/>
            <person name="Fischer W."/>
        </authorList>
    </citation>
    <scope>NUCLEOTIDE SEQUENCE [LARGE SCALE GENOMIC DNA]</scope>
    <source>
        <strain evidence="2">CP1_1M</strain>
    </source>
</reference>
<accession>A0A2M8PZS5</accession>
<name>A0A2M8PZS5_9CHLR</name>
<dbReference type="PANTHER" id="PTHR43861">
    <property type="entry name" value="TRANS-ACONITATE 2-METHYLTRANSFERASE-RELATED"/>
    <property type="match status" value="1"/>
</dbReference>
<feature type="domain" description="Methyltransferase type 11" evidence="1">
    <location>
        <begin position="17"/>
        <end position="107"/>
    </location>
</feature>
<dbReference type="EMBL" id="PGTL01000005">
    <property type="protein sequence ID" value="PJF43052.1"/>
    <property type="molecule type" value="Genomic_DNA"/>
</dbReference>
<dbReference type="InterPro" id="IPR013216">
    <property type="entry name" value="Methyltransf_11"/>
</dbReference>
<dbReference type="AlphaFoldDB" id="A0A2M8PZS5"/>
<dbReference type="Pfam" id="PF08241">
    <property type="entry name" value="Methyltransf_11"/>
    <property type="match status" value="1"/>
</dbReference>
<dbReference type="InterPro" id="IPR029063">
    <property type="entry name" value="SAM-dependent_MTases_sf"/>
</dbReference>
<dbReference type="GO" id="GO:0008757">
    <property type="term" value="F:S-adenosylmethionine-dependent methyltransferase activity"/>
    <property type="evidence" value="ECO:0007669"/>
    <property type="project" value="InterPro"/>
</dbReference>
<gene>
    <name evidence="2" type="ORF">CUN50_01970</name>
</gene>
<sequence>MCRHFFQRYILPQATVLDLAAGSCEFINHIQAAAKIAVDLNEDVRRHAAPEVRVVIAYSHAMSEVAAESVDVVFVSNFFEHLPDKGAFLATLTEIRRVLKPGGKLLILQPNIRLLNGAYWDFIDHLLPLTQHTLAEALELVEMPIEYIRVRFLPYTTRSRLPRAPWLVWLYLKCRPAQWLLGKQTFVVARKL</sequence>
<dbReference type="Proteomes" id="UP000228947">
    <property type="component" value="Unassembled WGS sequence"/>
</dbReference>
<organism evidence="2 3">
    <name type="scientific">Candidatus Thermofonsia Clade 1 bacterium</name>
    <dbReference type="NCBI Taxonomy" id="2364210"/>
    <lineage>
        <taxon>Bacteria</taxon>
        <taxon>Bacillati</taxon>
        <taxon>Chloroflexota</taxon>
        <taxon>Candidatus Thermofontia</taxon>
        <taxon>Candidatus Thermofonsia Clade 1</taxon>
    </lineage>
</organism>
<protein>
    <submittedName>
        <fullName evidence="2">SAM-dependent methyltransferase</fullName>
    </submittedName>
</protein>
<keyword evidence="2" id="KW-0808">Transferase</keyword>
<dbReference type="GO" id="GO:0032259">
    <property type="term" value="P:methylation"/>
    <property type="evidence" value="ECO:0007669"/>
    <property type="project" value="UniProtKB-KW"/>
</dbReference>
<dbReference type="CDD" id="cd02440">
    <property type="entry name" value="AdoMet_MTases"/>
    <property type="match status" value="1"/>
</dbReference>
<evidence type="ECO:0000313" key="2">
    <source>
        <dbReference type="EMBL" id="PJF43052.1"/>
    </source>
</evidence>
<keyword evidence="2" id="KW-0489">Methyltransferase</keyword>
<dbReference type="Gene3D" id="3.40.50.150">
    <property type="entry name" value="Vaccinia Virus protein VP39"/>
    <property type="match status" value="1"/>
</dbReference>
<dbReference type="SUPFAM" id="SSF53335">
    <property type="entry name" value="S-adenosyl-L-methionine-dependent methyltransferases"/>
    <property type="match status" value="1"/>
</dbReference>
<comment type="caution">
    <text evidence="2">The sequence shown here is derived from an EMBL/GenBank/DDBJ whole genome shotgun (WGS) entry which is preliminary data.</text>
</comment>
<evidence type="ECO:0000313" key="3">
    <source>
        <dbReference type="Proteomes" id="UP000228947"/>
    </source>
</evidence>
<proteinExistence type="predicted"/>